<dbReference type="AlphaFoldDB" id="F5Y8R8"/>
<dbReference type="KEGG" id="taz:TREAZ_2188"/>
<proteinExistence type="predicted"/>
<protein>
    <submittedName>
        <fullName evidence="1">Uncharacterized protein</fullName>
    </submittedName>
</protein>
<dbReference type="InParanoid" id="F5Y8R8"/>
<evidence type="ECO:0000313" key="2">
    <source>
        <dbReference type="Proteomes" id="UP000009222"/>
    </source>
</evidence>
<dbReference type="STRING" id="545695.TREAZ_2188"/>
<accession>F5Y8R8</accession>
<sequence length="63" mass="7244">MSFLPPAKTAIAEANNNTTETRNLLRIKVPLHNLKTSPTYRNISSIYKNTKDMSIEMHKNEQK</sequence>
<gene>
    <name evidence="1" type="ordered locus">TREAZ_2188</name>
</gene>
<reference evidence="2" key="1">
    <citation type="submission" date="2009-12" db="EMBL/GenBank/DDBJ databases">
        <title>Complete sequence of Treponema azotonutricium strain ZAS-9.</title>
        <authorList>
            <person name="Tetu S.G."/>
            <person name="Matson E."/>
            <person name="Ren Q."/>
            <person name="Seshadri R."/>
            <person name="Elbourne L."/>
            <person name="Hassan K.A."/>
            <person name="Durkin A."/>
            <person name="Radune D."/>
            <person name="Mohamoud Y."/>
            <person name="Shay R."/>
            <person name="Jin S."/>
            <person name="Zhang X."/>
            <person name="Lucey K."/>
            <person name="Ballor N.R."/>
            <person name="Ottesen E."/>
            <person name="Rosenthal R."/>
            <person name="Allen A."/>
            <person name="Leadbetter J.R."/>
            <person name="Paulsen I.T."/>
        </authorList>
    </citation>
    <scope>NUCLEOTIDE SEQUENCE [LARGE SCALE GENOMIC DNA]</scope>
    <source>
        <strain evidence="2">ATCC BAA-888 / DSM 13862 / ZAS-9</strain>
    </source>
</reference>
<reference evidence="1 2" key="2">
    <citation type="journal article" date="2011" name="ISME J.">
        <title>RNA-seq reveals cooperative metabolic interactions between two termite-gut spirochete species in co-culture.</title>
        <authorList>
            <person name="Rosenthal A.Z."/>
            <person name="Matson E.G."/>
            <person name="Eldar A."/>
            <person name="Leadbetter J.R."/>
        </authorList>
    </citation>
    <scope>NUCLEOTIDE SEQUENCE [LARGE SCALE GENOMIC DNA]</scope>
    <source>
        <strain evidence="2">ATCC BAA-888 / DSM 13862 / ZAS-9</strain>
    </source>
</reference>
<organism evidence="1 2">
    <name type="scientific">Leadbettera azotonutricia (strain ATCC BAA-888 / DSM 13862 / ZAS-9)</name>
    <name type="common">Treponema azotonutricium</name>
    <dbReference type="NCBI Taxonomy" id="545695"/>
    <lineage>
        <taxon>Bacteria</taxon>
        <taxon>Pseudomonadati</taxon>
        <taxon>Spirochaetota</taxon>
        <taxon>Spirochaetia</taxon>
        <taxon>Spirochaetales</taxon>
        <taxon>Breznakiellaceae</taxon>
        <taxon>Leadbettera</taxon>
    </lineage>
</organism>
<keyword evidence="2" id="KW-1185">Reference proteome</keyword>
<evidence type="ECO:0000313" key="1">
    <source>
        <dbReference type="EMBL" id="AEF80511.1"/>
    </source>
</evidence>
<dbReference type="HOGENOM" id="CLU_2884584_0_0_12"/>
<name>F5Y8R8_LEAAZ</name>
<dbReference type="EMBL" id="CP001841">
    <property type="protein sequence ID" value="AEF80511.1"/>
    <property type="molecule type" value="Genomic_DNA"/>
</dbReference>
<dbReference type="Proteomes" id="UP000009222">
    <property type="component" value="Chromosome"/>
</dbReference>